<organism evidence="2 3">
    <name type="scientific">Bizionia gelidisalsuginis</name>
    <dbReference type="NCBI Taxonomy" id="291188"/>
    <lineage>
        <taxon>Bacteria</taxon>
        <taxon>Pseudomonadati</taxon>
        <taxon>Bacteroidota</taxon>
        <taxon>Flavobacteriia</taxon>
        <taxon>Flavobacteriales</taxon>
        <taxon>Flavobacteriaceae</taxon>
        <taxon>Bizionia</taxon>
    </lineage>
</organism>
<dbReference type="RefSeq" id="WP_148380665.1">
    <property type="nucleotide sequence ID" value="NZ_VSKN01000005.1"/>
</dbReference>
<dbReference type="InterPro" id="IPR027417">
    <property type="entry name" value="P-loop_NTPase"/>
</dbReference>
<evidence type="ECO:0000313" key="2">
    <source>
        <dbReference type="EMBL" id="TYC14803.1"/>
    </source>
</evidence>
<feature type="domain" description="ATPase AAA-type core" evidence="1">
    <location>
        <begin position="25"/>
        <end position="328"/>
    </location>
</feature>
<dbReference type="PANTHER" id="PTHR43581">
    <property type="entry name" value="ATP/GTP PHOSPHATASE"/>
    <property type="match status" value="1"/>
</dbReference>
<dbReference type="InterPro" id="IPR051396">
    <property type="entry name" value="Bact_Antivir_Def_Nuclease"/>
</dbReference>
<dbReference type="Proteomes" id="UP000323621">
    <property type="component" value="Unassembled WGS sequence"/>
</dbReference>
<protein>
    <submittedName>
        <fullName evidence="2">AAA family ATPase</fullName>
    </submittedName>
</protein>
<gene>
    <name evidence="2" type="ORF">ES677_05330</name>
</gene>
<comment type="caution">
    <text evidence="2">The sequence shown here is derived from an EMBL/GenBank/DDBJ whole genome shotgun (WGS) entry which is preliminary data.</text>
</comment>
<dbReference type="SUPFAM" id="SSF52540">
    <property type="entry name" value="P-loop containing nucleoside triphosphate hydrolases"/>
    <property type="match status" value="1"/>
</dbReference>
<evidence type="ECO:0000259" key="1">
    <source>
        <dbReference type="Pfam" id="PF13304"/>
    </source>
</evidence>
<name>A0ABY3MBX4_9FLAO</name>
<dbReference type="Gene3D" id="3.40.50.300">
    <property type="entry name" value="P-loop containing nucleotide triphosphate hydrolases"/>
    <property type="match status" value="1"/>
</dbReference>
<evidence type="ECO:0000313" key="3">
    <source>
        <dbReference type="Proteomes" id="UP000323621"/>
    </source>
</evidence>
<dbReference type="PANTHER" id="PTHR43581:SF2">
    <property type="entry name" value="EXCINUCLEASE ATPASE SUBUNIT"/>
    <property type="match status" value="1"/>
</dbReference>
<keyword evidence="3" id="KW-1185">Reference proteome</keyword>
<proteinExistence type="predicted"/>
<accession>A0ABY3MBX4</accession>
<reference evidence="2 3" key="1">
    <citation type="submission" date="2019-08" db="EMBL/GenBank/DDBJ databases">
        <title>Genomes of Antarctic Bizionia species.</title>
        <authorList>
            <person name="Bowman J.P."/>
        </authorList>
    </citation>
    <scope>NUCLEOTIDE SEQUENCE [LARGE SCALE GENOMIC DNA]</scope>
    <source>
        <strain evidence="2 3">IC164</strain>
    </source>
</reference>
<dbReference type="EMBL" id="VSKN01000005">
    <property type="protein sequence ID" value="TYC14803.1"/>
    <property type="molecule type" value="Genomic_DNA"/>
</dbReference>
<sequence>MKISELKLQNFRGYKEFVVNFNPKFNLIIGENGSGKTALLEALTVAMGSFFLGIRNTNARSIYKKDIHIANYDYSEEYLFPVRVEASGIVLENNVNWARELNGTKNRTTTTEAEELKRIGKRIEAKVREGEQENLPLLTYYATGRLFDEARNMNGKEKSETIKAPIASRFRAYSRCLEAKSTHKDFQKWFRGKELARIQRGQTETSLDVVKKAIVDNIPNCKNIFFEFDPDKPQGLKIELQDGRVLPFNMLSDGTRNFFAIVADIAFKCVTLNPHLQENALTETKGIVLIDELDLHLHPEWQRKIVHVLKDTFPDIQFIVTTHSPFIIQETGEEELIVLKENAVNQVTSGINLSIEDIAEELQEVDNPQWSKSRQEMFEVASKYYKAVKEGTDTAEMKAELDEAMKPFSLDTAFYAIIEQEKIIQEYKKNKQ</sequence>
<dbReference type="Pfam" id="PF13304">
    <property type="entry name" value="AAA_21"/>
    <property type="match status" value="1"/>
</dbReference>
<dbReference type="InterPro" id="IPR003959">
    <property type="entry name" value="ATPase_AAA_core"/>
</dbReference>